<dbReference type="InterPro" id="IPR004827">
    <property type="entry name" value="bZIP"/>
</dbReference>
<comment type="caution">
    <text evidence="4">The sequence shown here is derived from an EMBL/GenBank/DDBJ whole genome shotgun (WGS) entry which is preliminary data.</text>
</comment>
<dbReference type="InterPro" id="IPR046347">
    <property type="entry name" value="bZIP_sf"/>
</dbReference>
<dbReference type="GO" id="GO:0045893">
    <property type="term" value="P:positive regulation of DNA-templated transcription"/>
    <property type="evidence" value="ECO:0007669"/>
    <property type="project" value="InterPro"/>
</dbReference>
<evidence type="ECO:0000256" key="2">
    <source>
        <dbReference type="SAM" id="Coils"/>
    </source>
</evidence>
<dbReference type="STRING" id="29422.Lbru_2127"/>
<keyword evidence="2" id="KW-0175">Coiled coil</keyword>
<sequence length="319" mass="36044">MLDFYQEEQRKQLTLKLFVEVSFQDNTSKKLSLLTEQQLGLLDKLINLELMGELLDSLSLSNQYALNYDEQQGLLAVLLGTGAASETWLPALNFPTTKTSLSDFLVEESFNLPDLFPTNDEQNILALKSVTTLPPKVTFPGSFFSNPQISLDSSFIIEDSPSLVYSQGNGISKLKGKEVLSDLEKLGQKKEAAKITESQKKEERMIRNRLSAQKSRARKKELKANLEGEFERLTKENETLKTEVLELQVKNQTLKQNLEEEFNMLKTILASIEDRSLQGEPISSQERLLREQIMALLLLSTNAAPITQEELGERPVSSW</sequence>
<organism evidence="4 5">
    <name type="scientific">Legionella brunensis</name>
    <dbReference type="NCBI Taxonomy" id="29422"/>
    <lineage>
        <taxon>Bacteria</taxon>
        <taxon>Pseudomonadati</taxon>
        <taxon>Pseudomonadota</taxon>
        <taxon>Gammaproteobacteria</taxon>
        <taxon>Legionellales</taxon>
        <taxon>Legionellaceae</taxon>
        <taxon>Legionella</taxon>
    </lineage>
</organism>
<evidence type="ECO:0000313" key="4">
    <source>
        <dbReference type="EMBL" id="KTC81607.1"/>
    </source>
</evidence>
<name>A0A0W0SE00_9GAMM</name>
<feature type="coiled-coil region" evidence="2">
    <location>
        <begin position="212"/>
        <end position="275"/>
    </location>
</feature>
<dbReference type="Pfam" id="PF00170">
    <property type="entry name" value="bZIP_1"/>
    <property type="match status" value="1"/>
</dbReference>
<dbReference type="PROSITE" id="PS00036">
    <property type="entry name" value="BZIP_BASIC"/>
    <property type="match status" value="1"/>
</dbReference>
<dbReference type="PATRIC" id="fig|29422.6.peg.2268"/>
<evidence type="ECO:0000259" key="3">
    <source>
        <dbReference type="PROSITE" id="PS50217"/>
    </source>
</evidence>
<dbReference type="GO" id="GO:0003700">
    <property type="term" value="F:DNA-binding transcription factor activity"/>
    <property type="evidence" value="ECO:0007669"/>
    <property type="project" value="InterPro"/>
</dbReference>
<proteinExistence type="predicted"/>
<dbReference type="EMBL" id="LNXV01000029">
    <property type="protein sequence ID" value="KTC81607.1"/>
    <property type="molecule type" value="Genomic_DNA"/>
</dbReference>
<gene>
    <name evidence="4" type="ORF">Lbru_2127</name>
</gene>
<dbReference type="PANTHER" id="PTHR22952">
    <property type="entry name" value="CAMP-RESPONSE ELEMENT BINDING PROTEIN-RELATED"/>
    <property type="match status" value="1"/>
</dbReference>
<accession>A0A0W0SE00</accession>
<dbReference type="SMART" id="SM00338">
    <property type="entry name" value="BRLZ"/>
    <property type="match status" value="1"/>
</dbReference>
<dbReference type="Gene3D" id="1.20.5.170">
    <property type="match status" value="1"/>
</dbReference>
<keyword evidence="5" id="KW-1185">Reference proteome</keyword>
<dbReference type="InterPro" id="IPR043452">
    <property type="entry name" value="BZIP46-like"/>
</dbReference>
<dbReference type="SUPFAM" id="SSF57959">
    <property type="entry name" value="Leucine zipper domain"/>
    <property type="match status" value="1"/>
</dbReference>
<dbReference type="AlphaFoldDB" id="A0A0W0SE00"/>
<keyword evidence="1" id="KW-0238">DNA-binding</keyword>
<dbReference type="CDD" id="cd14686">
    <property type="entry name" value="bZIP"/>
    <property type="match status" value="1"/>
</dbReference>
<dbReference type="PROSITE" id="PS50217">
    <property type="entry name" value="BZIP"/>
    <property type="match status" value="1"/>
</dbReference>
<dbReference type="RefSeq" id="WP_058442112.1">
    <property type="nucleotide sequence ID" value="NZ_CAAAHU010000005.1"/>
</dbReference>
<reference evidence="4 5" key="1">
    <citation type="submission" date="2015-11" db="EMBL/GenBank/DDBJ databases">
        <title>Genomic analysis of 38 Legionella species identifies large and diverse effector repertoires.</title>
        <authorList>
            <person name="Burstein D."/>
            <person name="Amaro F."/>
            <person name="Zusman T."/>
            <person name="Lifshitz Z."/>
            <person name="Cohen O."/>
            <person name="Gilbert J.A."/>
            <person name="Pupko T."/>
            <person name="Shuman H.A."/>
            <person name="Segal G."/>
        </authorList>
    </citation>
    <scope>NUCLEOTIDE SEQUENCE [LARGE SCALE GENOMIC DNA]</scope>
    <source>
        <strain evidence="4 5">ATCC 43878</strain>
    </source>
</reference>
<feature type="domain" description="BZIP" evidence="3">
    <location>
        <begin position="198"/>
        <end position="261"/>
    </location>
</feature>
<evidence type="ECO:0000313" key="5">
    <source>
        <dbReference type="Proteomes" id="UP000054742"/>
    </source>
</evidence>
<evidence type="ECO:0000256" key="1">
    <source>
        <dbReference type="ARBA" id="ARBA00023125"/>
    </source>
</evidence>
<protein>
    <submittedName>
        <fullName evidence="4">BZIP transcription factor</fullName>
    </submittedName>
</protein>
<dbReference type="GO" id="GO:0003677">
    <property type="term" value="F:DNA binding"/>
    <property type="evidence" value="ECO:0007669"/>
    <property type="project" value="UniProtKB-KW"/>
</dbReference>
<dbReference type="Proteomes" id="UP000054742">
    <property type="component" value="Unassembled WGS sequence"/>
</dbReference>